<sequence>MSIATSTNGGLRVRANDQGTPLNITIEAGEMRREPQELANAIVRLCAEAATSAGLQRRAQLEREGVAEPVLRALRLPEPPARAPAAEPDDDVGSWLRRG</sequence>
<reference evidence="2" key="1">
    <citation type="submission" date="2023-08" db="EMBL/GenBank/DDBJ databases">
        <title>The draft genome of Tsukamurella strandjordii strain 050030.</title>
        <authorList>
            <person name="Zhao F."/>
            <person name="Feng Y."/>
            <person name="Zong Z."/>
        </authorList>
    </citation>
    <scope>NUCLEOTIDE SEQUENCE</scope>
    <source>
        <strain evidence="2">050030</strain>
    </source>
</reference>
<protein>
    <submittedName>
        <fullName evidence="2">Uncharacterized protein</fullName>
    </submittedName>
</protein>
<dbReference type="Proteomes" id="UP001178281">
    <property type="component" value="Unassembled WGS sequence"/>
</dbReference>
<accession>A0AA90NAH9</accession>
<keyword evidence="3" id="KW-1185">Reference proteome</keyword>
<proteinExistence type="predicted"/>
<organism evidence="2 3">
    <name type="scientific">Tsukamurella strandjordii</name>
    <dbReference type="NCBI Taxonomy" id="147577"/>
    <lineage>
        <taxon>Bacteria</taxon>
        <taxon>Bacillati</taxon>
        <taxon>Actinomycetota</taxon>
        <taxon>Actinomycetes</taxon>
        <taxon>Mycobacteriales</taxon>
        <taxon>Tsukamurellaceae</taxon>
        <taxon>Tsukamurella</taxon>
    </lineage>
</organism>
<evidence type="ECO:0000313" key="2">
    <source>
        <dbReference type="EMBL" id="MDP0398050.1"/>
    </source>
</evidence>
<feature type="region of interest" description="Disordered" evidence="1">
    <location>
        <begin position="77"/>
        <end position="99"/>
    </location>
</feature>
<dbReference type="EMBL" id="JAUTIX010000003">
    <property type="protein sequence ID" value="MDP0398050.1"/>
    <property type="molecule type" value="Genomic_DNA"/>
</dbReference>
<name>A0AA90NAH9_9ACTN</name>
<gene>
    <name evidence="2" type="ORF">Q7X28_08935</name>
</gene>
<comment type="caution">
    <text evidence="2">The sequence shown here is derived from an EMBL/GenBank/DDBJ whole genome shotgun (WGS) entry which is preliminary data.</text>
</comment>
<dbReference type="AlphaFoldDB" id="A0AA90NAH9"/>
<evidence type="ECO:0000313" key="3">
    <source>
        <dbReference type="Proteomes" id="UP001178281"/>
    </source>
</evidence>
<dbReference type="RefSeq" id="WP_220657983.1">
    <property type="nucleotide sequence ID" value="NZ_CBCSFC010000007.1"/>
</dbReference>
<evidence type="ECO:0000256" key="1">
    <source>
        <dbReference type="SAM" id="MobiDB-lite"/>
    </source>
</evidence>